<protein>
    <submittedName>
        <fullName evidence="1">Uncharacterized protein</fullName>
    </submittedName>
</protein>
<proteinExistence type="predicted"/>
<evidence type="ECO:0000313" key="1">
    <source>
        <dbReference type="EMBL" id="KRX11920.1"/>
    </source>
</evidence>
<reference evidence="1 2" key="1">
    <citation type="submission" date="2015-01" db="EMBL/GenBank/DDBJ databases">
        <title>Evolution of Trichinella species and genotypes.</title>
        <authorList>
            <person name="Korhonen P.K."/>
            <person name="Edoardo P."/>
            <person name="Giuseppe L.R."/>
            <person name="Gasser R.B."/>
        </authorList>
    </citation>
    <scope>NUCLEOTIDE SEQUENCE [LARGE SCALE GENOMIC DNA]</scope>
    <source>
        <strain evidence="1">ISS37</strain>
    </source>
</reference>
<name>A0A0V0RC12_9BILA</name>
<dbReference type="AlphaFoldDB" id="A0A0V0RC12"/>
<accession>A0A0V0RC12</accession>
<dbReference type="OrthoDB" id="5931068at2759"/>
<organism evidence="1 2">
    <name type="scientific">Trichinella nelsoni</name>
    <dbReference type="NCBI Taxonomy" id="6336"/>
    <lineage>
        <taxon>Eukaryota</taxon>
        <taxon>Metazoa</taxon>
        <taxon>Ecdysozoa</taxon>
        <taxon>Nematoda</taxon>
        <taxon>Enoplea</taxon>
        <taxon>Dorylaimia</taxon>
        <taxon>Trichinellida</taxon>
        <taxon>Trichinellidae</taxon>
        <taxon>Trichinella</taxon>
    </lineage>
</organism>
<dbReference type="Proteomes" id="UP000054630">
    <property type="component" value="Unassembled WGS sequence"/>
</dbReference>
<evidence type="ECO:0000313" key="2">
    <source>
        <dbReference type="Proteomes" id="UP000054630"/>
    </source>
</evidence>
<keyword evidence="2" id="KW-1185">Reference proteome</keyword>
<comment type="caution">
    <text evidence="1">The sequence shown here is derived from an EMBL/GenBank/DDBJ whole genome shotgun (WGS) entry which is preliminary data.</text>
</comment>
<sequence length="74" mass="8485">MLIELKNSGRVSKVIADFPVKFRIPQMGPTQSSAHHRIHLICLSLALSPRLEVRQRLFTIMKNPLLSRHLNTID</sequence>
<dbReference type="EMBL" id="JYDL01001116">
    <property type="protein sequence ID" value="KRX11920.1"/>
    <property type="molecule type" value="Genomic_DNA"/>
</dbReference>
<gene>
    <name evidence="1" type="ORF">T07_7012</name>
</gene>